<dbReference type="EMBL" id="CAADEY010000086">
    <property type="protein sequence ID" value="VFJ61023.1"/>
    <property type="molecule type" value="Genomic_DNA"/>
</dbReference>
<reference evidence="1" key="1">
    <citation type="submission" date="2019-02" db="EMBL/GenBank/DDBJ databases">
        <authorList>
            <person name="Gruber-Vodicka R. H."/>
            <person name="Seah K. B. B."/>
        </authorList>
    </citation>
    <scope>NUCLEOTIDE SEQUENCE</scope>
    <source>
        <strain evidence="2">BECK_DK161</strain>
        <strain evidence="1">BECK_DK47</strain>
    </source>
</reference>
<name>A0A450SBY3_9GAMM</name>
<evidence type="ECO:0000313" key="2">
    <source>
        <dbReference type="EMBL" id="VFJ61023.1"/>
    </source>
</evidence>
<protein>
    <submittedName>
        <fullName evidence="1">Uncharacterized protein</fullName>
    </submittedName>
</protein>
<proteinExistence type="predicted"/>
<dbReference type="EMBL" id="CAADEX010000026">
    <property type="protein sequence ID" value="VFJ49766.1"/>
    <property type="molecule type" value="Genomic_DNA"/>
</dbReference>
<dbReference type="AlphaFoldDB" id="A0A450SBY3"/>
<sequence length="224" mass="25540">MHTSLTAWGCASGSGINPYAFPRKAWEREKSEVGWCEDRADFPTVLANLILVIFGKQIRDHVWRVYMQARLWSCHFQGKTARRGNDGEALAGYHDKRRDRSVDFLRFTQSRHELHRENHRPVLFVLPHTNPEHLPCPPRLRIGQSPYVSRARFSKRVLTSSQELPSTGSVSYSANLASSKSFWAWVKGIWDSFGATVSQIASTRSIRSQTGNFFASTRSGVFIR</sequence>
<gene>
    <name evidence="1" type="ORF">BECKDK2373B_GA0170837_10266</name>
    <name evidence="2" type="ORF">BECKDK2373C_GA0170839_108612</name>
</gene>
<evidence type="ECO:0000313" key="1">
    <source>
        <dbReference type="EMBL" id="VFJ49766.1"/>
    </source>
</evidence>
<organism evidence="1">
    <name type="scientific">Candidatus Kentrum sp. DK</name>
    <dbReference type="NCBI Taxonomy" id="2126562"/>
    <lineage>
        <taxon>Bacteria</taxon>
        <taxon>Pseudomonadati</taxon>
        <taxon>Pseudomonadota</taxon>
        <taxon>Gammaproteobacteria</taxon>
        <taxon>Candidatus Kentrum</taxon>
    </lineage>
</organism>
<accession>A0A450SBY3</accession>